<reference evidence="2 3" key="1">
    <citation type="submission" date="2017-03" db="EMBL/GenBank/DDBJ databases">
        <authorList>
            <person name="Afonso C.L."/>
            <person name="Miller P.J."/>
            <person name="Scott M.A."/>
            <person name="Spackman E."/>
            <person name="Goraichik I."/>
            <person name="Dimitrov K.M."/>
            <person name="Suarez D.L."/>
            <person name="Swayne D.E."/>
        </authorList>
    </citation>
    <scope>NUCLEOTIDE SEQUENCE [LARGE SCALE GENOMIC DNA]</scope>
    <source>
        <strain evidence="2 3">CECT 7639</strain>
    </source>
</reference>
<proteinExistence type="predicted"/>
<name>A0A1Y5TIE0_9RHOB</name>
<dbReference type="Proteomes" id="UP000193077">
    <property type="component" value="Unassembled WGS sequence"/>
</dbReference>
<accession>A0A1Y5TIE0</accession>
<dbReference type="Pfam" id="PF06961">
    <property type="entry name" value="DUF1294"/>
    <property type="match status" value="1"/>
</dbReference>
<organism evidence="2 3">
    <name type="scientific">Falsiruegeria litorea R37</name>
    <dbReference type="NCBI Taxonomy" id="1200284"/>
    <lineage>
        <taxon>Bacteria</taxon>
        <taxon>Pseudomonadati</taxon>
        <taxon>Pseudomonadota</taxon>
        <taxon>Alphaproteobacteria</taxon>
        <taxon>Rhodobacterales</taxon>
        <taxon>Roseobacteraceae</taxon>
        <taxon>Falsiruegeria</taxon>
    </lineage>
</organism>
<feature type="transmembrane region" description="Helical" evidence="1">
    <location>
        <begin position="43"/>
        <end position="63"/>
    </location>
</feature>
<feature type="transmembrane region" description="Helical" evidence="1">
    <location>
        <begin position="75"/>
        <end position="94"/>
    </location>
</feature>
<keyword evidence="1" id="KW-0472">Membrane</keyword>
<dbReference type="InterPro" id="IPR010718">
    <property type="entry name" value="DUF1294"/>
</dbReference>
<dbReference type="OrthoDB" id="72963at2"/>
<keyword evidence="1" id="KW-1133">Transmembrane helix</keyword>
<evidence type="ECO:0000256" key="1">
    <source>
        <dbReference type="SAM" id="Phobius"/>
    </source>
</evidence>
<evidence type="ECO:0000313" key="3">
    <source>
        <dbReference type="Proteomes" id="UP000193077"/>
    </source>
</evidence>
<evidence type="ECO:0008006" key="4">
    <source>
        <dbReference type="Google" id="ProtNLM"/>
    </source>
</evidence>
<sequence length="95" mass="11227">MEQNSLLWNAIIYVWAINGLTLVLFAWDKLCARWKWRRVPEHFLLWLAVLGGSPAAYLARWLFRHKTKKQPFSRWLLSILLFQITVGVILAGKYL</sequence>
<keyword evidence="3" id="KW-1185">Reference proteome</keyword>
<evidence type="ECO:0000313" key="2">
    <source>
        <dbReference type="EMBL" id="SLN61077.1"/>
    </source>
</evidence>
<dbReference type="RefSeq" id="WP_085797030.1">
    <property type="nucleotide sequence ID" value="NZ_FWFO01000003.1"/>
</dbReference>
<gene>
    <name evidence="2" type="ORF">TRL7639_03378</name>
</gene>
<dbReference type="AlphaFoldDB" id="A0A1Y5TIE0"/>
<feature type="transmembrane region" description="Helical" evidence="1">
    <location>
        <begin position="7"/>
        <end position="27"/>
    </location>
</feature>
<dbReference type="EMBL" id="FWFO01000003">
    <property type="protein sequence ID" value="SLN61077.1"/>
    <property type="molecule type" value="Genomic_DNA"/>
</dbReference>
<protein>
    <recommendedName>
        <fullName evidence="4">DUF1294 domain-containing protein</fullName>
    </recommendedName>
</protein>
<keyword evidence="1" id="KW-0812">Transmembrane</keyword>